<evidence type="ECO:0000313" key="7">
    <source>
        <dbReference type="Proteomes" id="UP001178507"/>
    </source>
</evidence>
<feature type="region of interest" description="Disordered" evidence="5">
    <location>
        <begin position="322"/>
        <end position="415"/>
    </location>
</feature>
<dbReference type="InterPro" id="IPR036770">
    <property type="entry name" value="Ankyrin_rpt-contain_sf"/>
</dbReference>
<comment type="caution">
    <text evidence="6">The sequence shown here is derived from an EMBL/GenBank/DDBJ whole genome shotgun (WGS) entry which is preliminary data.</text>
</comment>
<keyword evidence="7" id="KW-1185">Reference proteome</keyword>
<dbReference type="Proteomes" id="UP001178507">
    <property type="component" value="Unassembled WGS sequence"/>
</dbReference>
<feature type="compositionally biased region" description="Low complexity" evidence="5">
    <location>
        <begin position="23"/>
        <end position="39"/>
    </location>
</feature>
<organism evidence="6 7">
    <name type="scientific">Effrenium voratum</name>
    <dbReference type="NCBI Taxonomy" id="2562239"/>
    <lineage>
        <taxon>Eukaryota</taxon>
        <taxon>Sar</taxon>
        <taxon>Alveolata</taxon>
        <taxon>Dinophyceae</taxon>
        <taxon>Suessiales</taxon>
        <taxon>Symbiodiniaceae</taxon>
        <taxon>Effrenium</taxon>
    </lineage>
</organism>
<dbReference type="AlphaFoldDB" id="A0AA36MPB8"/>
<feature type="region of interest" description="Disordered" evidence="5">
    <location>
        <begin position="106"/>
        <end position="135"/>
    </location>
</feature>
<name>A0AA36MPB8_9DINO</name>
<gene>
    <name evidence="6" type="ORF">EVOR1521_LOCUS3990</name>
</gene>
<dbReference type="Pfam" id="PF12796">
    <property type="entry name" value="Ank_2"/>
    <property type="match status" value="1"/>
</dbReference>
<keyword evidence="2 3" id="KW-0040">ANK repeat</keyword>
<feature type="compositionally biased region" description="Polar residues" evidence="5">
    <location>
        <begin position="361"/>
        <end position="373"/>
    </location>
</feature>
<feature type="region of interest" description="Disordered" evidence="5">
    <location>
        <begin position="559"/>
        <end position="578"/>
    </location>
</feature>
<evidence type="ECO:0000256" key="5">
    <source>
        <dbReference type="SAM" id="MobiDB-lite"/>
    </source>
</evidence>
<dbReference type="PANTHER" id="PTHR24171">
    <property type="entry name" value="ANKYRIN REPEAT DOMAIN-CONTAINING PROTEIN 39-RELATED"/>
    <property type="match status" value="1"/>
</dbReference>
<evidence type="ECO:0000256" key="4">
    <source>
        <dbReference type="SAM" id="Coils"/>
    </source>
</evidence>
<accession>A0AA36MPB8</accession>
<protein>
    <submittedName>
        <fullName evidence="6">Uncharacterized protein</fullName>
    </submittedName>
</protein>
<feature type="compositionally biased region" description="Basic and acidic residues" evidence="5">
    <location>
        <begin position="567"/>
        <end position="576"/>
    </location>
</feature>
<dbReference type="SUPFAM" id="SSF48403">
    <property type="entry name" value="Ankyrin repeat"/>
    <property type="match status" value="1"/>
</dbReference>
<evidence type="ECO:0000256" key="1">
    <source>
        <dbReference type="ARBA" id="ARBA00022737"/>
    </source>
</evidence>
<feature type="region of interest" description="Disordered" evidence="5">
    <location>
        <begin position="1"/>
        <end position="47"/>
    </location>
</feature>
<dbReference type="EMBL" id="CAUJNA010000251">
    <property type="protein sequence ID" value="CAJ1374432.1"/>
    <property type="molecule type" value="Genomic_DNA"/>
</dbReference>
<evidence type="ECO:0000313" key="6">
    <source>
        <dbReference type="EMBL" id="CAJ1374432.1"/>
    </source>
</evidence>
<feature type="compositionally biased region" description="Low complexity" evidence="5">
    <location>
        <begin position="118"/>
        <end position="129"/>
    </location>
</feature>
<evidence type="ECO:0000256" key="2">
    <source>
        <dbReference type="ARBA" id="ARBA00023043"/>
    </source>
</evidence>
<proteinExistence type="predicted"/>
<dbReference type="PROSITE" id="PS50088">
    <property type="entry name" value="ANK_REPEAT"/>
    <property type="match status" value="1"/>
</dbReference>
<keyword evidence="1" id="KW-0677">Repeat</keyword>
<dbReference type="InterPro" id="IPR002110">
    <property type="entry name" value="Ankyrin_rpt"/>
</dbReference>
<dbReference type="SMART" id="SM00248">
    <property type="entry name" value="ANK"/>
    <property type="match status" value="2"/>
</dbReference>
<feature type="coiled-coil region" evidence="4">
    <location>
        <begin position="266"/>
        <end position="300"/>
    </location>
</feature>
<feature type="repeat" description="ANK" evidence="3">
    <location>
        <begin position="504"/>
        <end position="533"/>
    </location>
</feature>
<keyword evidence="4" id="KW-0175">Coiled coil</keyword>
<reference evidence="6" key="1">
    <citation type="submission" date="2023-08" db="EMBL/GenBank/DDBJ databases">
        <authorList>
            <person name="Chen Y."/>
            <person name="Shah S."/>
            <person name="Dougan E. K."/>
            <person name="Thang M."/>
            <person name="Chan C."/>
        </authorList>
    </citation>
    <scope>NUCLEOTIDE SEQUENCE</scope>
</reference>
<evidence type="ECO:0000256" key="3">
    <source>
        <dbReference type="PROSITE-ProRule" id="PRU00023"/>
    </source>
</evidence>
<sequence length="605" mass="65570">MEVSTLPHKSQLQRLREIQSKHTASPPQTLQPQTSQPQTFKTLPPQTFKTLQPQTFSQPLQSRLQPRPLQTLQTQLQSSRFQVWVPSELASSASSITRTTSAPLVVPASPASQPQTLSQPVSPQSAQPQTAGHVAERLRQLKSDLQLAQRCQLQLPSALNRRLRRLKSLSSLNWRTSLPSPVVSSHAPVSERNSNSLQLALEREVRRPLEQLEAALGAVRSEQRAMRRLQEQQLQRMDQLLEAPQASAGDAALVEHVLYAQSARREEFLHAELRHLDQEEKELEQANLELKRQAEAIEAEVPLVSHPPPAWLPMPTLAPTLGISDPSGCRTLPSSGTSPRPLLVPTAGTSTWQSPLAARLTTPTGTSTWQSPVAQPRPATRSEPVAARPGAADAKAASDEVRAVPGQGPLWQPASQDCHEPLMQAYLAFLNNEVDRPPSAPPTTLTPATVACPSPASASPVASAAVASAQGLEMPQVYRAAVQIVAEHGWEALHGGEQAGACWTALHWAAAEGRSDICQLLLRCRANIHHEDEIGRTPAYYAGLHGHAEILALLKTNEPSAAQDSKTPSEEDHTDRLSAASTGASALWNDRASHASPWSATTQHV</sequence>
<feature type="compositionally biased region" description="Low complexity" evidence="5">
    <location>
        <begin position="383"/>
        <end position="395"/>
    </location>
</feature>
<dbReference type="PANTHER" id="PTHR24171:SF10">
    <property type="entry name" value="ANKYRIN REPEAT DOMAIN-CONTAINING PROTEIN 29-LIKE"/>
    <property type="match status" value="1"/>
</dbReference>
<dbReference type="Gene3D" id="1.25.40.20">
    <property type="entry name" value="Ankyrin repeat-containing domain"/>
    <property type="match status" value="1"/>
</dbReference>